<sequence>MEDSFQSSRHNCSPYRLITLYHKKQKYHLQAIQYRKGFSVPAISPYCIRAEIIKSTVKFFSCSFAKESCTANMPLQLQVQNDNNNFHFHTTKFQVKKVTFN</sequence>
<evidence type="ECO:0000313" key="2">
    <source>
        <dbReference type="Proteomes" id="UP000006729"/>
    </source>
</evidence>
<reference evidence="1 2" key="1">
    <citation type="journal article" date="2006" name="Science">
        <title>The genome of black cottonwood, Populus trichocarpa (Torr. &amp; Gray).</title>
        <authorList>
            <person name="Tuskan G.A."/>
            <person name="Difazio S."/>
            <person name="Jansson S."/>
            <person name="Bohlmann J."/>
            <person name="Grigoriev I."/>
            <person name="Hellsten U."/>
            <person name="Putnam N."/>
            <person name="Ralph S."/>
            <person name="Rombauts S."/>
            <person name="Salamov A."/>
            <person name="Schein J."/>
            <person name="Sterck L."/>
            <person name="Aerts A."/>
            <person name="Bhalerao R.R."/>
            <person name="Bhalerao R.P."/>
            <person name="Blaudez D."/>
            <person name="Boerjan W."/>
            <person name="Brun A."/>
            <person name="Brunner A."/>
            <person name="Busov V."/>
            <person name="Campbell M."/>
            <person name="Carlson J."/>
            <person name="Chalot M."/>
            <person name="Chapman J."/>
            <person name="Chen G.L."/>
            <person name="Cooper D."/>
            <person name="Coutinho P.M."/>
            <person name="Couturier J."/>
            <person name="Covert S."/>
            <person name="Cronk Q."/>
            <person name="Cunningham R."/>
            <person name="Davis J."/>
            <person name="Degroeve S."/>
            <person name="Dejardin A."/>
            <person name="Depamphilis C."/>
            <person name="Detter J."/>
            <person name="Dirks B."/>
            <person name="Dubchak I."/>
            <person name="Duplessis S."/>
            <person name="Ehlting J."/>
            <person name="Ellis B."/>
            <person name="Gendler K."/>
            <person name="Goodstein D."/>
            <person name="Gribskov M."/>
            <person name="Grimwood J."/>
            <person name="Groover A."/>
            <person name="Gunter L."/>
            <person name="Hamberger B."/>
            <person name="Heinze B."/>
            <person name="Helariutta Y."/>
            <person name="Henrissat B."/>
            <person name="Holligan D."/>
            <person name="Holt R."/>
            <person name="Huang W."/>
            <person name="Islam-Faridi N."/>
            <person name="Jones S."/>
            <person name="Jones-Rhoades M."/>
            <person name="Jorgensen R."/>
            <person name="Joshi C."/>
            <person name="Kangasjarvi J."/>
            <person name="Karlsson J."/>
            <person name="Kelleher C."/>
            <person name="Kirkpatrick R."/>
            <person name="Kirst M."/>
            <person name="Kohler A."/>
            <person name="Kalluri U."/>
            <person name="Larimer F."/>
            <person name="Leebens-Mack J."/>
            <person name="Leple J.C."/>
            <person name="Locascio P."/>
            <person name="Lou Y."/>
            <person name="Lucas S."/>
            <person name="Martin F."/>
            <person name="Montanini B."/>
            <person name="Napoli C."/>
            <person name="Nelson D.R."/>
            <person name="Nelson C."/>
            <person name="Nieminen K."/>
            <person name="Nilsson O."/>
            <person name="Pereda V."/>
            <person name="Peter G."/>
            <person name="Philippe R."/>
            <person name="Pilate G."/>
            <person name="Poliakov A."/>
            <person name="Razumovskaya J."/>
            <person name="Richardson P."/>
            <person name="Rinaldi C."/>
            <person name="Ritland K."/>
            <person name="Rouze P."/>
            <person name="Ryaboy D."/>
            <person name="Schmutz J."/>
            <person name="Schrader J."/>
            <person name="Segerman B."/>
            <person name="Shin H."/>
            <person name="Siddiqui A."/>
            <person name="Sterky F."/>
            <person name="Terry A."/>
            <person name="Tsai C.J."/>
            <person name="Uberbacher E."/>
            <person name="Unneberg P."/>
            <person name="Vahala J."/>
            <person name="Wall K."/>
            <person name="Wessler S."/>
            <person name="Yang G."/>
            <person name="Yin T."/>
            <person name="Douglas C."/>
            <person name="Marra M."/>
            <person name="Sandberg G."/>
            <person name="Van de Peer Y."/>
            <person name="Rokhsar D."/>
        </authorList>
    </citation>
    <scope>NUCLEOTIDE SEQUENCE [LARGE SCALE GENOMIC DNA]</scope>
    <source>
        <strain evidence="2">cv. Nisqually</strain>
    </source>
</reference>
<name>A0ACC0SZ70_POPTR</name>
<organism evidence="1 2">
    <name type="scientific">Populus trichocarpa</name>
    <name type="common">Western balsam poplar</name>
    <name type="synonym">Populus balsamifera subsp. trichocarpa</name>
    <dbReference type="NCBI Taxonomy" id="3694"/>
    <lineage>
        <taxon>Eukaryota</taxon>
        <taxon>Viridiplantae</taxon>
        <taxon>Streptophyta</taxon>
        <taxon>Embryophyta</taxon>
        <taxon>Tracheophyta</taxon>
        <taxon>Spermatophyta</taxon>
        <taxon>Magnoliopsida</taxon>
        <taxon>eudicotyledons</taxon>
        <taxon>Gunneridae</taxon>
        <taxon>Pentapetalae</taxon>
        <taxon>rosids</taxon>
        <taxon>fabids</taxon>
        <taxon>Malpighiales</taxon>
        <taxon>Salicaceae</taxon>
        <taxon>Saliceae</taxon>
        <taxon>Populus</taxon>
    </lineage>
</organism>
<keyword evidence="2" id="KW-1185">Reference proteome</keyword>
<proteinExistence type="predicted"/>
<accession>A0ACC0SZ70</accession>
<dbReference type="Proteomes" id="UP000006729">
    <property type="component" value="Chromosome 5"/>
</dbReference>
<gene>
    <name evidence="1" type="ORF">POPTR_005G112750v4</name>
</gene>
<protein>
    <submittedName>
        <fullName evidence="1">Uncharacterized protein</fullName>
    </submittedName>
</protein>
<comment type="caution">
    <text evidence="1">The sequence shown here is derived from an EMBL/GenBank/DDBJ whole genome shotgun (WGS) entry which is preliminary data.</text>
</comment>
<evidence type="ECO:0000313" key="1">
    <source>
        <dbReference type="EMBL" id="KAI9394574.1"/>
    </source>
</evidence>
<dbReference type="EMBL" id="CM009294">
    <property type="protein sequence ID" value="KAI9394574.1"/>
    <property type="molecule type" value="Genomic_DNA"/>
</dbReference>